<protein>
    <submittedName>
        <fullName evidence="1">Uncharacterized protein</fullName>
    </submittedName>
</protein>
<sequence length="75" mass="8222">MTNGFTLNKLAEAMRGMPRAARILIALPDGRLVEIDHIKGTHLRMRDDEIVSSESSTGGAEYGIVLVTRPEKEEG</sequence>
<keyword evidence="2" id="KW-1185">Reference proteome</keyword>
<dbReference type="Proteomes" id="UP000198755">
    <property type="component" value="Unassembled WGS sequence"/>
</dbReference>
<dbReference type="RefSeq" id="WP_139223726.1">
    <property type="nucleotide sequence ID" value="NZ_FOSN01000027.1"/>
</dbReference>
<proteinExistence type="predicted"/>
<evidence type="ECO:0000313" key="2">
    <source>
        <dbReference type="Proteomes" id="UP000198755"/>
    </source>
</evidence>
<organism evidence="1 2">
    <name type="scientific">Methylocapsa palsarum</name>
    <dbReference type="NCBI Taxonomy" id="1612308"/>
    <lineage>
        <taxon>Bacteria</taxon>
        <taxon>Pseudomonadati</taxon>
        <taxon>Pseudomonadota</taxon>
        <taxon>Alphaproteobacteria</taxon>
        <taxon>Hyphomicrobiales</taxon>
        <taxon>Beijerinckiaceae</taxon>
        <taxon>Methylocapsa</taxon>
    </lineage>
</organism>
<dbReference type="OrthoDB" id="9776600at2"/>
<dbReference type="EMBL" id="FOSN01000027">
    <property type="protein sequence ID" value="SFK83588.1"/>
    <property type="molecule type" value="Genomic_DNA"/>
</dbReference>
<accession>A0A1I4CQQ2</accession>
<reference evidence="1 2" key="1">
    <citation type="submission" date="2016-10" db="EMBL/GenBank/DDBJ databases">
        <authorList>
            <person name="de Groot N.N."/>
        </authorList>
    </citation>
    <scope>NUCLEOTIDE SEQUENCE [LARGE SCALE GENOMIC DNA]</scope>
    <source>
        <strain evidence="1 2">NE2</strain>
    </source>
</reference>
<dbReference type="AlphaFoldDB" id="A0A1I4CQQ2"/>
<name>A0A1I4CQQ2_9HYPH</name>
<evidence type="ECO:0000313" key="1">
    <source>
        <dbReference type="EMBL" id="SFK83588.1"/>
    </source>
</evidence>
<gene>
    <name evidence="1" type="ORF">SAMN05444581_12727</name>
</gene>